<dbReference type="RefSeq" id="WP_320321990.1">
    <property type="nucleotide sequence ID" value="NZ_JAVIIP010000024.1"/>
</dbReference>
<comment type="caution">
    <text evidence="2">The sequence shown here is derived from an EMBL/GenBank/DDBJ whole genome shotgun (WGS) entry which is preliminary data.</text>
</comment>
<dbReference type="PANTHER" id="PTHR12526:SF641">
    <property type="entry name" value="LIPOPOLYSACCHARIDE CORE BIOSYNTHESIS PROTEIN RFAG"/>
    <property type="match status" value="1"/>
</dbReference>
<dbReference type="Pfam" id="PF00534">
    <property type="entry name" value="Glycos_transf_1"/>
    <property type="match status" value="1"/>
</dbReference>
<keyword evidence="2" id="KW-0328">Glycosyltransferase</keyword>
<organism evidence="2 3">
    <name type="scientific">Mesorhizobium abyssinicae</name>
    <dbReference type="NCBI Taxonomy" id="1209958"/>
    <lineage>
        <taxon>Bacteria</taxon>
        <taxon>Pseudomonadati</taxon>
        <taxon>Pseudomonadota</taxon>
        <taxon>Alphaproteobacteria</taxon>
        <taxon>Hyphomicrobiales</taxon>
        <taxon>Phyllobacteriaceae</taxon>
        <taxon>Mesorhizobium</taxon>
    </lineage>
</organism>
<name>A0ABU5AWD5_9HYPH</name>
<evidence type="ECO:0000259" key="1">
    <source>
        <dbReference type="Pfam" id="PF00534"/>
    </source>
</evidence>
<dbReference type="SUPFAM" id="SSF53756">
    <property type="entry name" value="UDP-Glycosyltransferase/glycogen phosphorylase"/>
    <property type="match status" value="1"/>
</dbReference>
<keyword evidence="3" id="KW-1185">Reference proteome</keyword>
<dbReference type="Proteomes" id="UP001276564">
    <property type="component" value="Unassembled WGS sequence"/>
</dbReference>
<evidence type="ECO:0000313" key="2">
    <source>
        <dbReference type="EMBL" id="MDX8541615.1"/>
    </source>
</evidence>
<dbReference type="EC" id="2.4.-.-" evidence="2"/>
<protein>
    <submittedName>
        <fullName evidence="2">Glycosyltransferase family 4 protein</fullName>
        <ecNumber evidence="2">2.4.-.-</ecNumber>
    </submittedName>
</protein>
<dbReference type="Gene3D" id="3.40.50.2000">
    <property type="entry name" value="Glycogen Phosphorylase B"/>
    <property type="match status" value="2"/>
</dbReference>
<accession>A0ABU5AWD5</accession>
<dbReference type="EMBL" id="JAVIIP010000024">
    <property type="protein sequence ID" value="MDX8541615.1"/>
    <property type="molecule type" value="Genomic_DNA"/>
</dbReference>
<dbReference type="PANTHER" id="PTHR12526">
    <property type="entry name" value="GLYCOSYLTRANSFERASE"/>
    <property type="match status" value="1"/>
</dbReference>
<reference evidence="2 3" key="1">
    <citation type="submission" date="2023-08" db="EMBL/GenBank/DDBJ databases">
        <title>Implementing the SeqCode for naming new Mesorhizobium species isolated from Vachellia karroo root nodules.</title>
        <authorList>
            <person name="Van Lill M."/>
        </authorList>
    </citation>
    <scope>NUCLEOTIDE SEQUENCE [LARGE SCALE GENOMIC DNA]</scope>
    <source>
        <strain evidence="2 3">VK4B</strain>
    </source>
</reference>
<proteinExistence type="predicted"/>
<sequence length="366" mass="39936">MRFGMAISNLSSFGGLQRDCLSIARHVAAAGHDVTILTTEIRGAIDPGCQVRIVKTTNPTNPGRDVALGAALAAQRRDFDRIVGFNKLPMLDIYYSGDRSYAKVKQGAWRTFSPRYRTQMQLEQGCFAPGARTSLIMLSERQQSEYQSIWKTPDGRFRRISPNLDPARRMPHLRSDGTRERMRAELGIGAGAQTWLSIGWAAWVKGFDRVARALEAFPDCVWLVAGIAAGTPMASHVLRGVPRRLRGNIRFLGFRDDIPAIMAAADLLVHPARIETTGTVIVEALANGLPVILTETCGFAHLVEKADAGLVIPGACSRRDLIAAISRGKAPGRLQSWSSNARIFGADPALSRGHEEAARLVAGELW</sequence>
<dbReference type="CDD" id="cd03801">
    <property type="entry name" value="GT4_PimA-like"/>
    <property type="match status" value="1"/>
</dbReference>
<dbReference type="GO" id="GO:0016757">
    <property type="term" value="F:glycosyltransferase activity"/>
    <property type="evidence" value="ECO:0007669"/>
    <property type="project" value="UniProtKB-KW"/>
</dbReference>
<gene>
    <name evidence="2" type="ORF">RFM23_28725</name>
</gene>
<feature type="domain" description="Glycosyl transferase family 1" evidence="1">
    <location>
        <begin position="179"/>
        <end position="326"/>
    </location>
</feature>
<dbReference type="InterPro" id="IPR001296">
    <property type="entry name" value="Glyco_trans_1"/>
</dbReference>
<keyword evidence="2" id="KW-0808">Transferase</keyword>
<evidence type="ECO:0000313" key="3">
    <source>
        <dbReference type="Proteomes" id="UP001276564"/>
    </source>
</evidence>